<evidence type="ECO:0000313" key="5">
    <source>
        <dbReference type="EMBL" id="EBO8105911.1"/>
    </source>
</evidence>
<dbReference type="EMBL" id="AAGFCB010000046">
    <property type="protein sequence ID" value="EBN2157270.1"/>
    <property type="molecule type" value="Genomic_DNA"/>
</dbReference>
<dbReference type="EMBL" id="AAGFHZ010000044">
    <property type="protein sequence ID" value="EBN2829566.1"/>
    <property type="molecule type" value="Genomic_DNA"/>
</dbReference>
<name>A0A5T7Y3U2_SALER</name>
<dbReference type="AlphaFoldDB" id="A0A5T7Y3U2"/>
<dbReference type="EMBL" id="AAGWQQ010000074">
    <property type="protein sequence ID" value="EBS7984401.1"/>
    <property type="molecule type" value="Genomic_DNA"/>
</dbReference>
<proteinExistence type="predicted"/>
<gene>
    <name evidence="4" type="ORF">B6N72_25590</name>
    <name evidence="6" type="ORF">CEJ09_21650</name>
    <name evidence="7" type="ORF">CNP70_23680</name>
    <name evidence="5" type="ORF">D3S21_24325</name>
    <name evidence="2" type="ORF">DMS94_23810</name>
    <name evidence="3" type="ORF">DOF78_23905</name>
    <name evidence="1" type="ORF">DOF85_24140</name>
</gene>
<dbReference type="EMBL" id="AAGJRW010000034">
    <property type="protein sequence ID" value="EBO8105911.1"/>
    <property type="molecule type" value="Genomic_DNA"/>
</dbReference>
<dbReference type="EMBL" id="AAGIGS010000035">
    <property type="protein sequence ID" value="EBO3624903.1"/>
    <property type="molecule type" value="Genomic_DNA"/>
</dbReference>
<accession>A0A5T7Y3U2</accession>
<sequence>MLVPSVWMKKFIRASHAPSAAPANVTPDENIARGYPPVELKRVLLCLQWCGQAELTHQITAVFQQIAFLTD</sequence>
<organism evidence="3">
    <name type="scientific">Salmonella enterica</name>
    <name type="common">Salmonella choleraesuis</name>
    <dbReference type="NCBI Taxonomy" id="28901"/>
    <lineage>
        <taxon>Bacteria</taxon>
        <taxon>Pseudomonadati</taxon>
        <taxon>Pseudomonadota</taxon>
        <taxon>Gammaproteobacteria</taxon>
        <taxon>Enterobacterales</taxon>
        <taxon>Enterobacteriaceae</taxon>
        <taxon>Salmonella</taxon>
    </lineage>
</organism>
<dbReference type="EMBL" id="AAGAQC010000027">
    <property type="protein sequence ID" value="EBL9210964.1"/>
    <property type="molecule type" value="Genomic_DNA"/>
</dbReference>
<evidence type="ECO:0000313" key="4">
    <source>
        <dbReference type="EMBL" id="EBO3624903.1"/>
    </source>
</evidence>
<evidence type="ECO:0000313" key="3">
    <source>
        <dbReference type="EMBL" id="EBN2829566.1"/>
    </source>
</evidence>
<evidence type="ECO:0000313" key="2">
    <source>
        <dbReference type="EMBL" id="EBN2157270.1"/>
    </source>
</evidence>
<comment type="caution">
    <text evidence="3">The sequence shown here is derived from an EMBL/GenBank/DDBJ whole genome shotgun (WGS) entry which is preliminary data.</text>
</comment>
<protein>
    <submittedName>
        <fullName evidence="3">Uncharacterized protein</fullName>
    </submittedName>
</protein>
<reference evidence="3" key="1">
    <citation type="submission" date="2018-06" db="EMBL/GenBank/DDBJ databases">
        <authorList>
            <consortium name="PulseNet: The National Subtyping Network for Foodborne Disease Surveillance"/>
            <person name="Tarr C.L."/>
            <person name="Trees E."/>
            <person name="Katz L.S."/>
            <person name="Carleton-Romer H.A."/>
            <person name="Stroika S."/>
            <person name="Kucerova Z."/>
            <person name="Roache K.F."/>
            <person name="Sabol A.L."/>
            <person name="Besser J."/>
            <person name="Gerner-Smidt P."/>
        </authorList>
    </citation>
    <scope>NUCLEOTIDE SEQUENCE</scope>
    <source>
        <strain evidence="4">PNUSAS009482</strain>
        <strain evidence="6">PNUSAS015592</strain>
        <strain evidence="7">PNUSAS023047</strain>
        <strain evidence="2">PNUSAS041911</strain>
        <strain evidence="1">PNUSAS042495</strain>
        <strain evidence="3">PNUSAS042910</strain>
        <strain evidence="5">PNUSAS051318</strain>
    </source>
</reference>
<evidence type="ECO:0000313" key="7">
    <source>
        <dbReference type="EMBL" id="EBT6292448.1"/>
    </source>
</evidence>
<evidence type="ECO:0000313" key="6">
    <source>
        <dbReference type="EMBL" id="EBS7984401.1"/>
    </source>
</evidence>
<dbReference type="EMBL" id="AAGZJS010000042">
    <property type="protein sequence ID" value="EBT6292448.1"/>
    <property type="molecule type" value="Genomic_DNA"/>
</dbReference>
<evidence type="ECO:0000313" key="1">
    <source>
        <dbReference type="EMBL" id="EBL9210964.1"/>
    </source>
</evidence>